<feature type="compositionally biased region" description="Acidic residues" evidence="1">
    <location>
        <begin position="44"/>
        <end position="53"/>
    </location>
</feature>
<protein>
    <submittedName>
        <fullName evidence="2">Uncharacterized protein</fullName>
    </submittedName>
</protein>
<name>A0A1R0GPC3_9FUNG</name>
<gene>
    <name evidence="2" type="ORF">AYI68_g7205</name>
</gene>
<reference evidence="2 3" key="1">
    <citation type="journal article" date="2016" name="Mol. Biol. Evol.">
        <title>Genome-Wide Survey of Gut Fungi (Harpellales) Reveals the First Horizontally Transferred Ubiquitin Gene from a Mosquito Host.</title>
        <authorList>
            <person name="Wang Y."/>
            <person name="White M.M."/>
            <person name="Kvist S."/>
            <person name="Moncalvo J.M."/>
        </authorList>
    </citation>
    <scope>NUCLEOTIDE SEQUENCE [LARGE SCALE GENOMIC DNA]</scope>
    <source>
        <strain evidence="2 3">ALG-7-W6</strain>
    </source>
</reference>
<evidence type="ECO:0000256" key="1">
    <source>
        <dbReference type="SAM" id="MobiDB-lite"/>
    </source>
</evidence>
<sequence length="86" mass="9527">MSSAIDLKNFEMAVNGRSEDPSKSMNVPGIQTSPGFGKQFGWDADSDDDEDDNLTDRKNQRLSKKKQLSIEIILVFHVPVGGNSDR</sequence>
<proteinExistence type="predicted"/>
<organism evidence="2 3">
    <name type="scientific">Smittium mucronatum</name>
    <dbReference type="NCBI Taxonomy" id="133383"/>
    <lineage>
        <taxon>Eukaryota</taxon>
        <taxon>Fungi</taxon>
        <taxon>Fungi incertae sedis</taxon>
        <taxon>Zoopagomycota</taxon>
        <taxon>Kickxellomycotina</taxon>
        <taxon>Harpellomycetes</taxon>
        <taxon>Harpellales</taxon>
        <taxon>Legeriomycetaceae</taxon>
        <taxon>Smittium</taxon>
    </lineage>
</organism>
<feature type="compositionally biased region" description="Polar residues" evidence="1">
    <location>
        <begin position="23"/>
        <end position="34"/>
    </location>
</feature>
<comment type="caution">
    <text evidence="2">The sequence shown here is derived from an EMBL/GenBank/DDBJ whole genome shotgun (WGS) entry which is preliminary data.</text>
</comment>
<feature type="region of interest" description="Disordered" evidence="1">
    <location>
        <begin position="1"/>
        <end position="62"/>
    </location>
</feature>
<evidence type="ECO:0000313" key="3">
    <source>
        <dbReference type="Proteomes" id="UP000187455"/>
    </source>
</evidence>
<accession>A0A1R0GPC3</accession>
<evidence type="ECO:0000313" key="2">
    <source>
        <dbReference type="EMBL" id="OLY78743.1"/>
    </source>
</evidence>
<dbReference type="EMBL" id="LSSL01005611">
    <property type="protein sequence ID" value="OLY78743.1"/>
    <property type="molecule type" value="Genomic_DNA"/>
</dbReference>
<dbReference type="Proteomes" id="UP000187455">
    <property type="component" value="Unassembled WGS sequence"/>
</dbReference>
<dbReference type="AlphaFoldDB" id="A0A1R0GPC3"/>
<keyword evidence="3" id="KW-1185">Reference proteome</keyword>